<gene>
    <name evidence="2" type="ORF">CP970_16840</name>
</gene>
<keyword evidence="3" id="KW-1185">Reference proteome</keyword>
<organism evidence="2 3">
    <name type="scientific">Streptomyces kanamyceticus</name>
    <dbReference type="NCBI Taxonomy" id="1967"/>
    <lineage>
        <taxon>Bacteria</taxon>
        <taxon>Bacillati</taxon>
        <taxon>Actinomycetota</taxon>
        <taxon>Actinomycetes</taxon>
        <taxon>Kitasatosporales</taxon>
        <taxon>Streptomycetaceae</taxon>
        <taxon>Streptomyces</taxon>
    </lineage>
</organism>
<feature type="transmembrane region" description="Helical" evidence="1">
    <location>
        <begin position="78"/>
        <end position="102"/>
    </location>
</feature>
<dbReference type="RefSeq" id="WP_063805988.1">
    <property type="nucleotide sequence ID" value="NZ_CP023699.1"/>
</dbReference>
<reference evidence="2 3" key="1">
    <citation type="submission" date="2017-09" db="EMBL/GenBank/DDBJ databases">
        <authorList>
            <person name="Lee N."/>
            <person name="Cho B.-K."/>
        </authorList>
    </citation>
    <scope>NUCLEOTIDE SEQUENCE [LARGE SCALE GENOMIC DNA]</scope>
    <source>
        <strain evidence="2 3">ATCC 12853</strain>
    </source>
</reference>
<feature type="transmembrane region" description="Helical" evidence="1">
    <location>
        <begin position="135"/>
        <end position="158"/>
    </location>
</feature>
<evidence type="ECO:0000313" key="3">
    <source>
        <dbReference type="Proteomes" id="UP000325529"/>
    </source>
</evidence>
<dbReference type="Proteomes" id="UP000325529">
    <property type="component" value="Chromosome"/>
</dbReference>
<accession>A0A5J6GA41</accession>
<protein>
    <submittedName>
        <fullName evidence="2">Uncharacterized protein</fullName>
    </submittedName>
</protein>
<keyword evidence="1" id="KW-1133">Transmembrane helix</keyword>
<evidence type="ECO:0000256" key="1">
    <source>
        <dbReference type="SAM" id="Phobius"/>
    </source>
</evidence>
<feature type="transmembrane region" description="Helical" evidence="1">
    <location>
        <begin position="45"/>
        <end position="66"/>
    </location>
</feature>
<keyword evidence="1" id="KW-0472">Membrane</keyword>
<proteinExistence type="predicted"/>
<keyword evidence="1" id="KW-0812">Transmembrane</keyword>
<sequence length="213" mass="23030">MPSRTLPPPPPPVHLRTWPDRQTLLTDRGMALDDLRRRYLGVHRLLLLWLCGFGGVVGCALLTLPLQFIDDKDPSGFLLGPVLMVLGVAVLAPSVIGVVLGLRHDRRLRELTDAWLALDSHPATDARLRSPGLSLFWLLSSLAVCALGLWASFAAAAYAEPGRDTYADVALGMGAGLVLWLTGLIGGAKAARHYRWALRRLGPAASVVNAVHR</sequence>
<dbReference type="KEGG" id="ska:CP970_16840"/>
<name>A0A5J6GA41_STRKN</name>
<dbReference type="EMBL" id="CP023699">
    <property type="protein sequence ID" value="QEU92349.1"/>
    <property type="molecule type" value="Genomic_DNA"/>
</dbReference>
<evidence type="ECO:0000313" key="2">
    <source>
        <dbReference type="EMBL" id="QEU92349.1"/>
    </source>
</evidence>
<feature type="transmembrane region" description="Helical" evidence="1">
    <location>
        <begin position="170"/>
        <end position="191"/>
    </location>
</feature>
<dbReference type="AlphaFoldDB" id="A0A5J6GA41"/>
<dbReference type="OrthoDB" id="4247899at2"/>